<dbReference type="InterPro" id="IPR000983">
    <property type="entry name" value="Bac_GSPG_pilin"/>
</dbReference>
<gene>
    <name evidence="3" type="ORF">SAMN05216582_12527</name>
</gene>
<dbReference type="EMBL" id="FRBC01000025">
    <property type="protein sequence ID" value="SHK93360.1"/>
    <property type="molecule type" value="Genomic_DNA"/>
</dbReference>
<feature type="transmembrane region" description="Helical" evidence="2">
    <location>
        <begin position="12"/>
        <end position="33"/>
    </location>
</feature>
<keyword evidence="2" id="KW-0812">Transmembrane</keyword>
<dbReference type="RefSeq" id="WP_073091643.1">
    <property type="nucleotide sequence ID" value="NZ_FRBC01000025.1"/>
</dbReference>
<dbReference type="AlphaFoldDB" id="A0A1M6WHY7"/>
<keyword evidence="2" id="KW-1133">Transmembrane helix</keyword>
<evidence type="ECO:0000256" key="2">
    <source>
        <dbReference type="SAM" id="Phobius"/>
    </source>
</evidence>
<evidence type="ECO:0000313" key="4">
    <source>
        <dbReference type="Proteomes" id="UP000184263"/>
    </source>
</evidence>
<proteinExistence type="predicted"/>
<dbReference type="Gene3D" id="3.30.700.10">
    <property type="entry name" value="Glycoprotein, Type 4 Pilin"/>
    <property type="match status" value="1"/>
</dbReference>
<sequence>MRINGQSGFSLLGMLIAVMIVGVMASMAVPRFASTMITANTAKVQSDLSTLDAAIAVYQLEMGRNPQTVSDLKEYINDADKLKPPHGKCKLSDGTELTVNSTSYILKSVNEEGIALSSMRATCEGHTAGEFGYGSAKNGQSSQP</sequence>
<reference evidence="3 4" key="1">
    <citation type="submission" date="2016-11" db="EMBL/GenBank/DDBJ databases">
        <authorList>
            <person name="Jaros S."/>
            <person name="Januszkiewicz K."/>
            <person name="Wedrychowicz H."/>
        </authorList>
    </citation>
    <scope>NUCLEOTIDE SEQUENCE [LARGE SCALE GENOMIC DNA]</scope>
    <source>
        <strain evidence="3 4">HD4</strain>
    </source>
</reference>
<evidence type="ECO:0000313" key="3">
    <source>
        <dbReference type="EMBL" id="SHK93360.1"/>
    </source>
</evidence>
<keyword evidence="1" id="KW-0488">Methylation</keyword>
<dbReference type="SUPFAM" id="SSF54523">
    <property type="entry name" value="Pili subunits"/>
    <property type="match status" value="1"/>
</dbReference>
<accession>A0A1M6WHY7</accession>
<dbReference type="Pfam" id="PF07963">
    <property type="entry name" value="N_methyl"/>
    <property type="match status" value="1"/>
</dbReference>
<dbReference type="OrthoDB" id="3034673at2"/>
<keyword evidence="2" id="KW-0472">Membrane</keyword>
<dbReference type="GO" id="GO:0015628">
    <property type="term" value="P:protein secretion by the type II secretion system"/>
    <property type="evidence" value="ECO:0007669"/>
    <property type="project" value="InterPro"/>
</dbReference>
<dbReference type="GO" id="GO:0015627">
    <property type="term" value="C:type II protein secretion system complex"/>
    <property type="evidence" value="ECO:0007669"/>
    <property type="project" value="InterPro"/>
</dbReference>
<dbReference type="Proteomes" id="UP000184263">
    <property type="component" value="Unassembled WGS sequence"/>
</dbReference>
<name>A0A1M6WHY7_SELRU</name>
<dbReference type="InterPro" id="IPR045584">
    <property type="entry name" value="Pilin-like"/>
</dbReference>
<evidence type="ECO:0000256" key="1">
    <source>
        <dbReference type="ARBA" id="ARBA00022481"/>
    </source>
</evidence>
<organism evidence="3 4">
    <name type="scientific">Selenomonas ruminantium</name>
    <dbReference type="NCBI Taxonomy" id="971"/>
    <lineage>
        <taxon>Bacteria</taxon>
        <taxon>Bacillati</taxon>
        <taxon>Bacillota</taxon>
        <taxon>Negativicutes</taxon>
        <taxon>Selenomonadales</taxon>
        <taxon>Selenomonadaceae</taxon>
        <taxon>Selenomonas</taxon>
    </lineage>
</organism>
<protein>
    <submittedName>
        <fullName evidence="3">General secretion pathway protein G</fullName>
    </submittedName>
</protein>
<dbReference type="InterPro" id="IPR012902">
    <property type="entry name" value="N_methyl_site"/>
</dbReference>
<dbReference type="PRINTS" id="PR00813">
    <property type="entry name" value="BCTERIALGSPG"/>
</dbReference>